<dbReference type="InterPro" id="IPR012678">
    <property type="entry name" value="Ribosomal_uL23/eL15/eS24_sf"/>
</dbReference>
<dbReference type="InterPro" id="IPR024794">
    <property type="entry name" value="Rbsml_eL15_core_dom_sf"/>
</dbReference>
<dbReference type="InterPro" id="IPR007557">
    <property type="entry name" value="PSP1_C"/>
</dbReference>
<feature type="region of interest" description="Disordered" evidence="5">
    <location>
        <begin position="1"/>
        <end position="146"/>
    </location>
</feature>
<dbReference type="GO" id="GO:0003723">
    <property type="term" value="F:RNA binding"/>
    <property type="evidence" value="ECO:0007669"/>
    <property type="project" value="TreeGrafter"/>
</dbReference>
<dbReference type="PROSITE" id="PS51411">
    <property type="entry name" value="PSP1_C"/>
    <property type="match status" value="1"/>
</dbReference>
<keyword evidence="2 4" id="KW-0689">Ribosomal protein</keyword>
<dbReference type="Proteomes" id="UP001055219">
    <property type="component" value="Unassembled WGS sequence"/>
</dbReference>
<feature type="region of interest" description="Disordered" evidence="5">
    <location>
        <begin position="1299"/>
        <end position="1318"/>
    </location>
</feature>
<evidence type="ECO:0000256" key="4">
    <source>
        <dbReference type="RuleBase" id="RU000663"/>
    </source>
</evidence>
<gene>
    <name evidence="7" type="ORF">J7T54_007223</name>
</gene>
<dbReference type="PANTHER" id="PTHR11847">
    <property type="entry name" value="RIBOSOMAL PROTEIN L15"/>
    <property type="match status" value="1"/>
</dbReference>
<evidence type="ECO:0000256" key="3">
    <source>
        <dbReference type="ARBA" id="ARBA00023274"/>
    </source>
</evidence>
<feature type="compositionally biased region" description="Polar residues" evidence="5">
    <location>
        <begin position="110"/>
        <end position="126"/>
    </location>
</feature>
<feature type="compositionally biased region" description="Polar residues" evidence="5">
    <location>
        <begin position="295"/>
        <end position="307"/>
    </location>
</feature>
<evidence type="ECO:0000256" key="2">
    <source>
        <dbReference type="ARBA" id="ARBA00022980"/>
    </source>
</evidence>
<feature type="compositionally biased region" description="Polar residues" evidence="5">
    <location>
        <begin position="788"/>
        <end position="802"/>
    </location>
</feature>
<keyword evidence="3 4" id="KW-0687">Ribonucleoprotein</keyword>
<reference evidence="7" key="1">
    <citation type="journal article" date="2021" name="J Fungi (Basel)">
        <title>Genomic and Metabolomic Analyses of the Marine Fungus Emericellopsis cladophorae: Insights into Saltwater Adaptability Mechanisms and Its Biosynthetic Potential.</title>
        <authorList>
            <person name="Goncalves M.F.M."/>
            <person name="Hilario S."/>
            <person name="Van de Peer Y."/>
            <person name="Esteves A.C."/>
            <person name="Alves A."/>
        </authorList>
    </citation>
    <scope>NUCLEOTIDE SEQUENCE</scope>
    <source>
        <strain evidence="7">MUM 19.33</strain>
    </source>
</reference>
<proteinExistence type="inferred from homology"/>
<evidence type="ECO:0000313" key="7">
    <source>
        <dbReference type="EMBL" id="KAI6780374.1"/>
    </source>
</evidence>
<dbReference type="PANTHER" id="PTHR11847:SF4">
    <property type="entry name" value="LARGE RIBOSOMAL SUBUNIT PROTEIN EL15"/>
    <property type="match status" value="1"/>
</dbReference>
<evidence type="ECO:0000313" key="8">
    <source>
        <dbReference type="Proteomes" id="UP001055219"/>
    </source>
</evidence>
<feature type="domain" description="PSP1 C-terminal" evidence="6">
    <location>
        <begin position="646"/>
        <end position="731"/>
    </location>
</feature>
<dbReference type="GO" id="GO:0002181">
    <property type="term" value="P:cytoplasmic translation"/>
    <property type="evidence" value="ECO:0007669"/>
    <property type="project" value="TreeGrafter"/>
</dbReference>
<comment type="caution">
    <text evidence="7">The sequence shown here is derived from an EMBL/GenBank/DDBJ whole genome shotgun (WGS) entry which is preliminary data.</text>
</comment>
<accession>A0A9P9XZU8</accession>
<feature type="compositionally biased region" description="Low complexity" evidence="5">
    <location>
        <begin position="768"/>
        <end position="787"/>
    </location>
</feature>
<reference evidence="7" key="2">
    <citation type="submission" date="2022-07" db="EMBL/GenBank/DDBJ databases">
        <authorList>
            <person name="Goncalves M.F.M."/>
            <person name="Hilario S."/>
            <person name="Van De Peer Y."/>
            <person name="Esteves A.C."/>
            <person name="Alves A."/>
        </authorList>
    </citation>
    <scope>NUCLEOTIDE SEQUENCE</scope>
    <source>
        <strain evidence="7">MUM 19.33</strain>
    </source>
</reference>
<dbReference type="InterPro" id="IPR000439">
    <property type="entry name" value="Ribosomal_eL15"/>
</dbReference>
<dbReference type="InterPro" id="IPR020925">
    <property type="entry name" value="Ribosomal_eL15_CS"/>
</dbReference>
<feature type="compositionally biased region" description="Polar residues" evidence="5">
    <location>
        <begin position="222"/>
        <end position="232"/>
    </location>
</feature>
<dbReference type="FunFam" id="3.40.1120.10:FF:000001">
    <property type="entry name" value="Ribosomal protein L15"/>
    <property type="match status" value="1"/>
</dbReference>
<feature type="compositionally biased region" description="Polar residues" evidence="5">
    <location>
        <begin position="240"/>
        <end position="250"/>
    </location>
</feature>
<feature type="region of interest" description="Disordered" evidence="5">
    <location>
        <begin position="164"/>
        <end position="307"/>
    </location>
</feature>
<dbReference type="EMBL" id="JAGIXG020000033">
    <property type="protein sequence ID" value="KAI6780374.1"/>
    <property type="molecule type" value="Genomic_DNA"/>
</dbReference>
<feature type="compositionally biased region" description="Basic and acidic residues" evidence="5">
    <location>
        <begin position="965"/>
        <end position="979"/>
    </location>
</feature>
<dbReference type="SMART" id="SM01384">
    <property type="entry name" value="Ribosomal_L15e"/>
    <property type="match status" value="1"/>
</dbReference>
<sequence length="1335" mass="146244">MPSQGAAYSNTTLLGQSATMSASSQKNGQAPRTGPGSLAGAPATASHLRDKVNVRTSTPDSEALASSDDEGDHRHESTQPVTQPAKPARRSSWLNDTSAPFARPRKGSIASGSMSPTASHPTTPSGETAPGTWGVHSASAGLGRAVGGSAFPWTSAIWNNDRREPSRLSEVLPSPTSLAPPGATSNSMFGPDAANTQTSPNPRDGNNGQIPFAIPLHPTPKTYRSQSYSVGQMESEANAPPSSGMSSSTLLGRARHPALQHRPSRPSMLSEMANDGSMLGKVKEVEDDDEESAPESMQGSFHQSAESKTIEMLTRENAMLRQQQYNRLRPRASTGTSYFGNGVPLQGAVPEESDYAVDEYDLVNTENGESFARSAATRRMSEYGGGAAARSPSTRTDSTSLKKALWSTSGYPLLDASQSRRHSFANMPTRHGSISSIADTASAMEGAGAEAQQYQDYMGALQDSSLYAQTGNGNLFSPMTSQMGANVPQVYGNPYQPSFASPHMQNRPGSPQRTSYGMAQPRQNQLLHVVLFKCARADVFYIQEGTGLTVKPGDLVIVEADRGTDLGTVAKDNVDWQTAKELKEHYAEEHYKWLMMYSQGAAVAQEGSGPGMLASSGATQGSAVGGMGPATQHHMQEPNAGELRPKLIKRLAQSHEVHSLREKEGQEAKAKRVCNTKVKEHGLQMEILDAEFQMDWKKLTFYYFADAYINFNSLVTDLFKIYKTRIWMSAINPASFASPTLGIQAPSGVGPGAVGAGRSSGHNDRRQGQQQPQAASAQLQPQPQQNQESMGATPTSINSQGSPAPRGFRPGLNQQYGNDRANGQSYQGYPSTNYGYPQGGAFGNARTNAAYGQATSPGVMDNYSGANFQHFGDFQASRNRFASPQTARPQWSLFNMPTKSKSTDGETPLLALLALLTMRLDDELSQNYNPKTAYKKPRSAPRRQAKGKGKSACGAGNERITTAKRSVDPPRSNDKNYGEEAKRYLRGRSNELCVFIGTKHEEKRSDPNIAKALLLKLPTDIAPVMAHGYATKQSEDDGRNLTAELSARLMKEMRRTIKLYAEDAGNSSGVSKPEWMRWKTDCRDLQSFNKNALTMAEQLIHSMIVPGGKAGVPKLAEEADEVETVAWELYAKMGALKYVEELQKKKQSDVMQFLLRVRCWELRQLNVIHRASRPSRPDKARRLGYKAKQGYVIYRVRVRRGGRKRPAPKGATYGKPTNQGINQLKYQRSLKATAEERVGRRCANLRVLNSYWVNQDSTYKYYEVILVDPQHKAIRIDPRINWIVNPVHKHREARGLTATGKKSRGLNKGHRYNNTKAGRRKTWKRQNTLSLWRYR</sequence>
<feature type="compositionally biased region" description="Basic residues" evidence="5">
    <location>
        <begin position="933"/>
        <end position="949"/>
    </location>
</feature>
<dbReference type="GeneID" id="75833699"/>
<comment type="similarity">
    <text evidence="1 4">Belongs to the eukaryotic ribosomal protein eL15 family.</text>
</comment>
<feature type="compositionally biased region" description="Polar residues" evidence="5">
    <location>
        <begin position="183"/>
        <end position="209"/>
    </location>
</feature>
<dbReference type="PROSITE" id="PS01194">
    <property type="entry name" value="RIBOSOMAL_L15E"/>
    <property type="match status" value="1"/>
</dbReference>
<feature type="compositionally biased region" description="Basic residues" evidence="5">
    <location>
        <begin position="253"/>
        <end position="264"/>
    </location>
</feature>
<evidence type="ECO:0000259" key="6">
    <source>
        <dbReference type="PROSITE" id="PS51411"/>
    </source>
</evidence>
<dbReference type="SUPFAM" id="SSF54189">
    <property type="entry name" value="Ribosomal proteins S24e, L23 and L15e"/>
    <property type="match status" value="1"/>
</dbReference>
<dbReference type="RefSeq" id="XP_051361230.1">
    <property type="nucleotide sequence ID" value="XM_051507506.1"/>
</dbReference>
<dbReference type="Pfam" id="PF00827">
    <property type="entry name" value="Ribosomal_L15e"/>
    <property type="match status" value="1"/>
</dbReference>
<feature type="region of interest" description="Disordered" evidence="5">
    <location>
        <begin position="748"/>
        <end position="832"/>
    </location>
</feature>
<organism evidence="7 8">
    <name type="scientific">Emericellopsis cladophorae</name>
    <dbReference type="NCBI Taxonomy" id="2686198"/>
    <lineage>
        <taxon>Eukaryota</taxon>
        <taxon>Fungi</taxon>
        <taxon>Dikarya</taxon>
        <taxon>Ascomycota</taxon>
        <taxon>Pezizomycotina</taxon>
        <taxon>Sordariomycetes</taxon>
        <taxon>Hypocreomycetidae</taxon>
        <taxon>Hypocreales</taxon>
        <taxon>Bionectriaceae</taxon>
        <taxon>Emericellopsis</taxon>
    </lineage>
</organism>
<evidence type="ECO:0000256" key="1">
    <source>
        <dbReference type="ARBA" id="ARBA00006857"/>
    </source>
</evidence>
<dbReference type="Pfam" id="PF04468">
    <property type="entry name" value="PSP1"/>
    <property type="match status" value="1"/>
</dbReference>
<feature type="compositionally biased region" description="Basic residues" evidence="5">
    <location>
        <begin position="1301"/>
        <end position="1318"/>
    </location>
</feature>
<feature type="compositionally biased region" description="Polar residues" evidence="5">
    <location>
        <begin position="812"/>
        <end position="832"/>
    </location>
</feature>
<dbReference type="GO" id="GO:0022625">
    <property type="term" value="C:cytosolic large ribosomal subunit"/>
    <property type="evidence" value="ECO:0007669"/>
    <property type="project" value="TreeGrafter"/>
</dbReference>
<dbReference type="NCBIfam" id="NF003269">
    <property type="entry name" value="PRK04243.1"/>
    <property type="match status" value="1"/>
</dbReference>
<dbReference type="GO" id="GO:0003735">
    <property type="term" value="F:structural constituent of ribosome"/>
    <property type="evidence" value="ECO:0007669"/>
    <property type="project" value="InterPro"/>
</dbReference>
<name>A0A9P9XZU8_9HYPO</name>
<protein>
    <recommendedName>
        <fullName evidence="4">Ribosomal protein L15</fullName>
    </recommendedName>
</protein>
<evidence type="ECO:0000256" key="5">
    <source>
        <dbReference type="SAM" id="MobiDB-lite"/>
    </source>
</evidence>
<feature type="region of interest" description="Disordered" evidence="5">
    <location>
        <begin position="927"/>
        <end position="979"/>
    </location>
</feature>
<keyword evidence="8" id="KW-1185">Reference proteome</keyword>
<dbReference type="Gene3D" id="3.40.1120.10">
    <property type="entry name" value="Ribosomal protein l15e"/>
    <property type="match status" value="1"/>
</dbReference>
<feature type="compositionally biased region" description="Polar residues" evidence="5">
    <location>
        <begin position="1"/>
        <end position="30"/>
    </location>
</feature>
<dbReference type="OrthoDB" id="243127at2759"/>